<gene>
    <name evidence="1" type="ORF">COLO4_06502</name>
</gene>
<keyword evidence="1" id="KW-0346">Stress response</keyword>
<comment type="caution">
    <text evidence="1">The sequence shown here is derived from an EMBL/GenBank/DDBJ whole genome shotgun (WGS) entry which is preliminary data.</text>
</comment>
<protein>
    <submittedName>
        <fullName evidence="1">17.5 kDa class I heat shock protein-like protein</fullName>
    </submittedName>
</protein>
<organism evidence="1 2">
    <name type="scientific">Corchorus olitorius</name>
    <dbReference type="NCBI Taxonomy" id="93759"/>
    <lineage>
        <taxon>Eukaryota</taxon>
        <taxon>Viridiplantae</taxon>
        <taxon>Streptophyta</taxon>
        <taxon>Embryophyta</taxon>
        <taxon>Tracheophyta</taxon>
        <taxon>Spermatophyta</taxon>
        <taxon>Magnoliopsida</taxon>
        <taxon>eudicotyledons</taxon>
        <taxon>Gunneridae</taxon>
        <taxon>Pentapetalae</taxon>
        <taxon>rosids</taxon>
        <taxon>malvids</taxon>
        <taxon>Malvales</taxon>
        <taxon>Malvaceae</taxon>
        <taxon>Grewioideae</taxon>
        <taxon>Apeibeae</taxon>
        <taxon>Corchorus</taxon>
    </lineage>
</organism>
<proteinExistence type="predicted"/>
<sequence>MYSKRVVWGVSEKAAPSSLVNSYRIIWSPTELVLEIDVPEKLKKEQLTVGIEDGKLVKLNYLTETSRQTTLRRHSRWVVMSKLTKLRLSWLMEF</sequence>
<reference evidence="2" key="1">
    <citation type="submission" date="2013-09" db="EMBL/GenBank/DDBJ databases">
        <title>Corchorus olitorius genome sequencing.</title>
        <authorList>
            <person name="Alam M."/>
            <person name="Haque M.S."/>
            <person name="Islam M.S."/>
            <person name="Emdad E.M."/>
            <person name="Islam M.M."/>
            <person name="Ahmed B."/>
            <person name="Halim A."/>
            <person name="Hossen Q.M.M."/>
            <person name="Hossain M.Z."/>
            <person name="Ahmed R."/>
            <person name="Khan M.M."/>
            <person name="Islam R."/>
            <person name="Rashid M.M."/>
            <person name="Khan S.A."/>
            <person name="Rahman M.S."/>
            <person name="Alam M."/>
            <person name="Yahiya A.S."/>
            <person name="Khan M.S."/>
            <person name="Azam M.S."/>
            <person name="Haque T."/>
            <person name="Lashkar M.Z.H."/>
            <person name="Akhand A.I."/>
            <person name="Morshed G."/>
            <person name="Roy S."/>
            <person name="Uddin K.S."/>
            <person name="Rabeya T."/>
            <person name="Hossain A.S."/>
            <person name="Chowdhury A."/>
            <person name="Snigdha A.R."/>
            <person name="Mortoza M.S."/>
            <person name="Matin S.A."/>
            <person name="Hoque S.M.E."/>
            <person name="Islam M.K."/>
            <person name="Roy D.K."/>
            <person name="Haider R."/>
            <person name="Moosa M.M."/>
            <person name="Elias S.M."/>
            <person name="Hasan A.M."/>
            <person name="Jahan S."/>
            <person name="Shafiuddin M."/>
            <person name="Mahmood N."/>
            <person name="Shommy N.S."/>
        </authorList>
    </citation>
    <scope>NUCLEOTIDE SEQUENCE [LARGE SCALE GENOMIC DNA]</scope>
    <source>
        <strain evidence="2">cv. O-4</strain>
    </source>
</reference>
<dbReference type="AlphaFoldDB" id="A0A1R3KMW9"/>
<dbReference type="EMBL" id="AWUE01012740">
    <property type="protein sequence ID" value="OMP08411.1"/>
    <property type="molecule type" value="Genomic_DNA"/>
</dbReference>
<evidence type="ECO:0000313" key="1">
    <source>
        <dbReference type="EMBL" id="OMP08411.1"/>
    </source>
</evidence>
<evidence type="ECO:0000313" key="2">
    <source>
        <dbReference type="Proteomes" id="UP000187203"/>
    </source>
</evidence>
<name>A0A1R3KMW9_9ROSI</name>
<dbReference type="Proteomes" id="UP000187203">
    <property type="component" value="Unassembled WGS sequence"/>
</dbReference>
<keyword evidence="2" id="KW-1185">Reference proteome</keyword>
<accession>A0A1R3KMW9</accession>